<feature type="domain" description="J" evidence="4">
    <location>
        <begin position="78"/>
        <end position="152"/>
    </location>
</feature>
<dbReference type="CDD" id="cd06257">
    <property type="entry name" value="DnaJ"/>
    <property type="match status" value="1"/>
</dbReference>
<evidence type="ECO:0000256" key="2">
    <source>
        <dbReference type="ARBA" id="ARBA00023186"/>
    </source>
</evidence>
<dbReference type="GO" id="GO:0044571">
    <property type="term" value="P:[2Fe-2S] cluster assembly"/>
    <property type="evidence" value="ECO:0007669"/>
    <property type="project" value="InterPro"/>
</dbReference>
<protein>
    <recommendedName>
        <fullName evidence="4">J domain-containing protein</fullName>
    </recommendedName>
</protein>
<proteinExistence type="inferred from homology"/>
<dbReference type="PANTHER" id="PTHR14021">
    <property type="entry name" value="IRON-SULFUR CLUSTER CO-CHAPERONE PROTEIN HSCB"/>
    <property type="match status" value="1"/>
</dbReference>
<dbReference type="SMART" id="SM00271">
    <property type="entry name" value="DnaJ"/>
    <property type="match status" value="1"/>
</dbReference>
<evidence type="ECO:0000256" key="1">
    <source>
        <dbReference type="ARBA" id="ARBA00010476"/>
    </source>
</evidence>
<dbReference type="InterPro" id="IPR036869">
    <property type="entry name" value="J_dom_sf"/>
</dbReference>
<feature type="coiled-coil region" evidence="3">
    <location>
        <begin position="170"/>
        <end position="204"/>
    </location>
</feature>
<dbReference type="GO" id="GO:0051259">
    <property type="term" value="P:protein complex oligomerization"/>
    <property type="evidence" value="ECO:0007669"/>
    <property type="project" value="InterPro"/>
</dbReference>
<sequence length="245" mass="28719">MRTISLIKNKYIFLESIMKSETNHSSIIRPNNDLFNRKLFISKTNFQNVCWKCGIEQGISSLFCDKCNALQHPKEKENLFKVLSMEEDFKMDEGALKNKFRKMQSLIHPDKFSNRSSAEQSISEEYSSLINKAYNILQTPLKRAEHLLELKGQKLDENDKIDDPEFLMEMMSLNEEVEEAGDNKQLLKNLFEKNKCVIDQLEKEIEDNFRSNSIEKTKKNVIKLKYFISIHNKINKILRELGVTD</sequence>
<dbReference type="GO" id="GO:0005739">
    <property type="term" value="C:mitochondrion"/>
    <property type="evidence" value="ECO:0007669"/>
    <property type="project" value="TreeGrafter"/>
</dbReference>
<dbReference type="PROSITE" id="PS50076">
    <property type="entry name" value="DNAJ_2"/>
    <property type="match status" value="1"/>
</dbReference>
<dbReference type="Pfam" id="PF00226">
    <property type="entry name" value="DnaJ"/>
    <property type="match status" value="1"/>
</dbReference>
<gene>
    <name evidence="5" type="ORF">ACAOBT_LOCUS31630</name>
</gene>
<organism evidence="5 6">
    <name type="scientific">Acanthoscelides obtectus</name>
    <name type="common">Bean weevil</name>
    <name type="synonym">Bruchus obtectus</name>
    <dbReference type="NCBI Taxonomy" id="200917"/>
    <lineage>
        <taxon>Eukaryota</taxon>
        <taxon>Metazoa</taxon>
        <taxon>Ecdysozoa</taxon>
        <taxon>Arthropoda</taxon>
        <taxon>Hexapoda</taxon>
        <taxon>Insecta</taxon>
        <taxon>Pterygota</taxon>
        <taxon>Neoptera</taxon>
        <taxon>Endopterygota</taxon>
        <taxon>Coleoptera</taxon>
        <taxon>Polyphaga</taxon>
        <taxon>Cucujiformia</taxon>
        <taxon>Chrysomeloidea</taxon>
        <taxon>Chrysomelidae</taxon>
        <taxon>Bruchinae</taxon>
        <taxon>Bruchini</taxon>
        <taxon>Acanthoscelides</taxon>
    </lineage>
</organism>
<comment type="similarity">
    <text evidence="1">Belongs to the HscB family.</text>
</comment>
<dbReference type="GO" id="GO:0001671">
    <property type="term" value="F:ATPase activator activity"/>
    <property type="evidence" value="ECO:0007669"/>
    <property type="project" value="InterPro"/>
</dbReference>
<dbReference type="InterPro" id="IPR001623">
    <property type="entry name" value="DnaJ_domain"/>
</dbReference>
<dbReference type="InterPro" id="IPR036386">
    <property type="entry name" value="HscB_C_sf"/>
</dbReference>
<dbReference type="InterPro" id="IPR004640">
    <property type="entry name" value="HscB"/>
</dbReference>
<dbReference type="Gene3D" id="1.20.1280.20">
    <property type="entry name" value="HscB, C-terminal domain"/>
    <property type="match status" value="1"/>
</dbReference>
<dbReference type="OrthoDB" id="448954at2759"/>
<dbReference type="NCBIfam" id="TIGR00714">
    <property type="entry name" value="hscB"/>
    <property type="match status" value="1"/>
</dbReference>
<dbReference type="Gene3D" id="1.10.287.110">
    <property type="entry name" value="DnaJ domain"/>
    <property type="match status" value="1"/>
</dbReference>
<dbReference type="Proteomes" id="UP001152888">
    <property type="component" value="Unassembled WGS sequence"/>
</dbReference>
<dbReference type="GO" id="GO:0051087">
    <property type="term" value="F:protein-folding chaperone binding"/>
    <property type="evidence" value="ECO:0007669"/>
    <property type="project" value="InterPro"/>
</dbReference>
<keyword evidence="3" id="KW-0175">Coiled coil</keyword>
<dbReference type="HAMAP" id="MF_00682">
    <property type="entry name" value="HscB"/>
    <property type="match status" value="1"/>
</dbReference>
<dbReference type="Pfam" id="PF07743">
    <property type="entry name" value="HSCB_C"/>
    <property type="match status" value="1"/>
</dbReference>
<evidence type="ECO:0000256" key="3">
    <source>
        <dbReference type="SAM" id="Coils"/>
    </source>
</evidence>
<comment type="caution">
    <text evidence="5">The sequence shown here is derived from an EMBL/GenBank/DDBJ whole genome shotgun (WGS) entry which is preliminary data.</text>
</comment>
<dbReference type="PANTHER" id="PTHR14021:SF15">
    <property type="entry name" value="IRON-SULFUR CLUSTER CO-CHAPERONE PROTEIN HSCB"/>
    <property type="match status" value="1"/>
</dbReference>
<keyword evidence="6" id="KW-1185">Reference proteome</keyword>
<name>A0A9P0Q573_ACAOB</name>
<evidence type="ECO:0000313" key="5">
    <source>
        <dbReference type="EMBL" id="CAH2010596.1"/>
    </source>
</evidence>
<dbReference type="InterPro" id="IPR009073">
    <property type="entry name" value="HscB_oligo_C"/>
</dbReference>
<dbReference type="EMBL" id="CAKOFQ010007984">
    <property type="protein sequence ID" value="CAH2010596.1"/>
    <property type="molecule type" value="Genomic_DNA"/>
</dbReference>
<dbReference type="AlphaFoldDB" id="A0A9P0Q573"/>
<accession>A0A9P0Q573</accession>
<evidence type="ECO:0000259" key="4">
    <source>
        <dbReference type="PROSITE" id="PS50076"/>
    </source>
</evidence>
<dbReference type="SUPFAM" id="SSF47144">
    <property type="entry name" value="HSC20 (HSCB), C-terminal oligomerisation domain"/>
    <property type="match status" value="1"/>
</dbReference>
<dbReference type="SUPFAM" id="SSF46565">
    <property type="entry name" value="Chaperone J-domain"/>
    <property type="match status" value="1"/>
</dbReference>
<evidence type="ECO:0000313" key="6">
    <source>
        <dbReference type="Proteomes" id="UP001152888"/>
    </source>
</evidence>
<reference evidence="5" key="1">
    <citation type="submission" date="2022-03" db="EMBL/GenBank/DDBJ databases">
        <authorList>
            <person name="Sayadi A."/>
        </authorList>
    </citation>
    <scope>NUCLEOTIDE SEQUENCE</scope>
</reference>
<keyword evidence="2" id="KW-0143">Chaperone</keyword>